<dbReference type="PANTHER" id="PTHR42791:SF1">
    <property type="entry name" value="N-ACETYLTRANSFERASE DOMAIN-CONTAINING PROTEIN"/>
    <property type="match status" value="1"/>
</dbReference>
<name>A0A0W0FSX8_MONRR</name>
<dbReference type="eggNOG" id="ENOG502RYMB">
    <property type="taxonomic scope" value="Eukaryota"/>
</dbReference>
<dbReference type="EMBL" id="LATX01001675">
    <property type="protein sequence ID" value="KTB39445.1"/>
    <property type="molecule type" value="Genomic_DNA"/>
</dbReference>
<dbReference type="AlphaFoldDB" id="A0A0W0FSX8"/>
<accession>A0A0W0FSX8</accession>
<comment type="caution">
    <text evidence="1">The sequence shown here is derived from an EMBL/GenBank/DDBJ whole genome shotgun (WGS) entry which is preliminary data.</text>
</comment>
<gene>
    <name evidence="1" type="ORF">WG66_7980</name>
</gene>
<sequence length="283" mass="31783">MDDKGKPILRDGSFTAREIQPDEVEKVSEIMTSAFLDDRNICWISGMVTPPLSTDSPDGRDFILFFRMFIVSTLLGNGRTVIAVKRTDDGKEDIGGVAAWYPPGKRLEVWNPRKMRKAGMYKLMKRWGVPALLRGLHMMECAEVATKQAFKERSKIVGHTLKPLDSWYLQAIMTTKVHEGKGLMSLLQREGFAHAIKVAKLTSTEVKPICLEASSERARDRYAHLVYQFAPNQPIVLGQGKVNANGLKTSSPEEATGIRLYAMINWDPDPEHGCYNPRNDSTK</sequence>
<dbReference type="Gene3D" id="3.40.630.30">
    <property type="match status" value="1"/>
</dbReference>
<organism evidence="1 2">
    <name type="scientific">Moniliophthora roreri</name>
    <name type="common">Frosty pod rot fungus</name>
    <name type="synonym">Monilia roreri</name>
    <dbReference type="NCBI Taxonomy" id="221103"/>
    <lineage>
        <taxon>Eukaryota</taxon>
        <taxon>Fungi</taxon>
        <taxon>Dikarya</taxon>
        <taxon>Basidiomycota</taxon>
        <taxon>Agaricomycotina</taxon>
        <taxon>Agaricomycetes</taxon>
        <taxon>Agaricomycetidae</taxon>
        <taxon>Agaricales</taxon>
        <taxon>Marasmiineae</taxon>
        <taxon>Marasmiaceae</taxon>
        <taxon>Moniliophthora</taxon>
    </lineage>
</organism>
<dbReference type="InterPro" id="IPR052523">
    <property type="entry name" value="Trichothecene_AcTrans"/>
</dbReference>
<evidence type="ECO:0000313" key="2">
    <source>
        <dbReference type="Proteomes" id="UP000054988"/>
    </source>
</evidence>
<protein>
    <submittedName>
        <fullName evidence="1">Uncharacterized protein</fullName>
    </submittedName>
</protein>
<reference evidence="1 2" key="1">
    <citation type="submission" date="2015-12" db="EMBL/GenBank/DDBJ databases">
        <title>Draft genome sequence of Moniliophthora roreri, the causal agent of frosty pod rot of cacao.</title>
        <authorList>
            <person name="Aime M.C."/>
            <person name="Diaz-Valderrama J.R."/>
            <person name="Kijpornyongpan T."/>
            <person name="Phillips-Mora W."/>
        </authorList>
    </citation>
    <scope>NUCLEOTIDE SEQUENCE [LARGE SCALE GENOMIC DNA]</scope>
    <source>
        <strain evidence="1 2">MCA 2952</strain>
    </source>
</reference>
<dbReference type="PANTHER" id="PTHR42791">
    <property type="entry name" value="GNAT FAMILY ACETYLTRANSFERASE"/>
    <property type="match status" value="1"/>
</dbReference>
<proteinExistence type="predicted"/>
<dbReference type="Proteomes" id="UP000054988">
    <property type="component" value="Unassembled WGS sequence"/>
</dbReference>
<evidence type="ECO:0000313" key="1">
    <source>
        <dbReference type="EMBL" id="KTB39445.1"/>
    </source>
</evidence>